<organism evidence="7 8">
    <name type="scientific">Artemia franciscana</name>
    <name type="common">Brine shrimp</name>
    <name type="synonym">Artemia sanfranciscana</name>
    <dbReference type="NCBI Taxonomy" id="6661"/>
    <lineage>
        <taxon>Eukaryota</taxon>
        <taxon>Metazoa</taxon>
        <taxon>Ecdysozoa</taxon>
        <taxon>Arthropoda</taxon>
        <taxon>Crustacea</taxon>
        <taxon>Branchiopoda</taxon>
        <taxon>Anostraca</taxon>
        <taxon>Artemiidae</taxon>
        <taxon>Artemia</taxon>
    </lineage>
</organism>
<dbReference type="GO" id="GO:0000166">
    <property type="term" value="F:nucleotide binding"/>
    <property type="evidence" value="ECO:0007669"/>
    <property type="project" value="UniProtKB-KW"/>
</dbReference>
<dbReference type="Gene3D" id="3.90.79.10">
    <property type="entry name" value="Nucleoside Triphosphate Pyrophosphohydrolase"/>
    <property type="match status" value="1"/>
</dbReference>
<dbReference type="PRINTS" id="PR01405">
    <property type="entry name" value="TETRPHPHTASE"/>
</dbReference>
<evidence type="ECO:0000313" key="8">
    <source>
        <dbReference type="Proteomes" id="UP001187531"/>
    </source>
</evidence>
<protein>
    <recommendedName>
        <fullName evidence="2">Bis(5'-nucleosyl)-tetraphosphatase [asymmetrical]</fullName>
    </recommendedName>
    <alternativeName>
        <fullName evidence="5">Diadenosine 5',5'''-P1,P4-tetraphosphate asymmetrical hydrolase</fullName>
    </alternativeName>
</protein>
<dbReference type="EMBL" id="JAVRJZ010000021">
    <property type="protein sequence ID" value="KAK2704963.1"/>
    <property type="molecule type" value="Genomic_DNA"/>
</dbReference>
<dbReference type="SUPFAM" id="SSF55811">
    <property type="entry name" value="Nudix"/>
    <property type="match status" value="1"/>
</dbReference>
<evidence type="ECO:0000256" key="4">
    <source>
        <dbReference type="ARBA" id="ARBA00022801"/>
    </source>
</evidence>
<reference evidence="7" key="1">
    <citation type="submission" date="2023-07" db="EMBL/GenBank/DDBJ databases">
        <title>Chromosome-level genome assembly of Artemia franciscana.</title>
        <authorList>
            <person name="Jo E."/>
        </authorList>
    </citation>
    <scope>NUCLEOTIDE SEQUENCE</scope>
    <source>
        <tissue evidence="7">Whole body</tissue>
    </source>
</reference>
<dbReference type="InterPro" id="IPR015797">
    <property type="entry name" value="NUDIX_hydrolase-like_dom_sf"/>
</dbReference>
<dbReference type="PROSITE" id="PS51462">
    <property type="entry name" value="NUDIX"/>
    <property type="match status" value="1"/>
</dbReference>
<dbReference type="Proteomes" id="UP001187531">
    <property type="component" value="Unassembled WGS sequence"/>
</dbReference>
<dbReference type="CDD" id="cd03428">
    <property type="entry name" value="NUDIX_Ap4A_Nudt2"/>
    <property type="match status" value="1"/>
</dbReference>
<dbReference type="InterPro" id="IPR051325">
    <property type="entry name" value="Nudix_hydrolase_domain"/>
</dbReference>
<feature type="domain" description="Nudix hydrolase" evidence="6">
    <location>
        <begin position="4"/>
        <end position="135"/>
    </location>
</feature>
<keyword evidence="8" id="KW-1185">Reference proteome</keyword>
<dbReference type="GO" id="GO:0006754">
    <property type="term" value="P:ATP biosynthetic process"/>
    <property type="evidence" value="ECO:0007669"/>
    <property type="project" value="TreeGrafter"/>
</dbReference>
<comment type="similarity">
    <text evidence="1">Belongs to the Nudix hydrolase family.</text>
</comment>
<evidence type="ECO:0000259" key="6">
    <source>
        <dbReference type="PROSITE" id="PS51462"/>
    </source>
</evidence>
<dbReference type="GO" id="GO:0004081">
    <property type="term" value="F:bis(5'-nucleosyl)-tetraphosphatase (asymmetrical) activity"/>
    <property type="evidence" value="ECO:0007669"/>
    <property type="project" value="TreeGrafter"/>
</dbReference>
<name>A0AA88H4Z6_ARTSF</name>
<evidence type="ECO:0000256" key="3">
    <source>
        <dbReference type="ARBA" id="ARBA00022741"/>
    </source>
</evidence>
<dbReference type="PANTHER" id="PTHR21340:SF0">
    <property type="entry name" value="BIS(5'-NUCLEOSYL)-TETRAPHOSPHATASE [ASYMMETRICAL]"/>
    <property type="match status" value="1"/>
</dbReference>
<dbReference type="InterPro" id="IPR003565">
    <property type="entry name" value="Tetra_PHTase"/>
</dbReference>
<dbReference type="GO" id="GO:0006167">
    <property type="term" value="P:AMP biosynthetic process"/>
    <property type="evidence" value="ECO:0007669"/>
    <property type="project" value="TreeGrafter"/>
</dbReference>
<dbReference type="InterPro" id="IPR020084">
    <property type="entry name" value="NUDIX_hydrolase_CS"/>
</dbReference>
<evidence type="ECO:0000256" key="1">
    <source>
        <dbReference type="ARBA" id="ARBA00005582"/>
    </source>
</evidence>
<keyword evidence="3" id="KW-0547">Nucleotide-binding</keyword>
<dbReference type="InterPro" id="IPR000086">
    <property type="entry name" value="NUDIX_hydrolase_dom"/>
</dbReference>
<accession>A0AA88H4Z6</accession>
<dbReference type="PROSITE" id="PS00893">
    <property type="entry name" value="NUDIX_BOX"/>
    <property type="match status" value="1"/>
</dbReference>
<keyword evidence="4" id="KW-0378">Hydrolase</keyword>
<evidence type="ECO:0000256" key="2">
    <source>
        <dbReference type="ARBA" id="ARBA00018911"/>
    </source>
</evidence>
<evidence type="ECO:0000256" key="5">
    <source>
        <dbReference type="ARBA" id="ARBA00032644"/>
    </source>
</evidence>
<dbReference type="Pfam" id="PF00293">
    <property type="entry name" value="NUDIX"/>
    <property type="match status" value="1"/>
</dbReference>
<comment type="caution">
    <text evidence="7">The sequence shown here is derived from an EMBL/GenBank/DDBJ whole genome shotgun (WGS) entry which is preliminary data.</text>
</comment>
<dbReference type="AlphaFoldDB" id="A0AA88H4Z6"/>
<proteinExistence type="inferred from homology"/>
<evidence type="ECO:0000313" key="7">
    <source>
        <dbReference type="EMBL" id="KAK2704963.1"/>
    </source>
</evidence>
<dbReference type="PANTHER" id="PTHR21340">
    <property type="entry name" value="DIADENOSINE 5,5-P1,P4-TETRAPHOSPHATE PYROPHOSPHOHYDROLASE MUTT"/>
    <property type="match status" value="1"/>
</dbReference>
<gene>
    <name evidence="7" type="ORF">QYM36_017122</name>
</gene>
<dbReference type="EMBL" id="JAVRJZ010000021">
    <property type="protein sequence ID" value="KAK2704964.1"/>
    <property type="molecule type" value="Genomic_DNA"/>
</dbReference>
<sequence length="144" mass="16693">MNNVPLRAAGTLLFRVISNEIQYLLMQASDGEHHWSPPKGHLEEGENEREAAVRETVEEAGIGLQDYDILNFKESLSYEVKGRPKVSVYFLARLKDPNKKITMSEEHQDYKWLNLKMAKDIAQFQDLCSLLDRCEEFIRTNCDM</sequence>